<accession>A0A0F9HUK5</accession>
<keyword evidence="1" id="KW-0472">Membrane</keyword>
<organism evidence="2">
    <name type="scientific">marine sediment metagenome</name>
    <dbReference type="NCBI Taxonomy" id="412755"/>
    <lineage>
        <taxon>unclassified sequences</taxon>
        <taxon>metagenomes</taxon>
        <taxon>ecological metagenomes</taxon>
    </lineage>
</organism>
<keyword evidence="1" id="KW-0812">Transmembrane</keyword>
<evidence type="ECO:0000256" key="1">
    <source>
        <dbReference type="SAM" id="Phobius"/>
    </source>
</evidence>
<feature type="transmembrane region" description="Helical" evidence="1">
    <location>
        <begin position="28"/>
        <end position="45"/>
    </location>
</feature>
<comment type="caution">
    <text evidence="2">The sequence shown here is derived from an EMBL/GenBank/DDBJ whole genome shotgun (WGS) entry which is preliminary data.</text>
</comment>
<keyword evidence="1" id="KW-1133">Transmembrane helix</keyword>
<name>A0A0F9HUK5_9ZZZZ</name>
<feature type="transmembrane region" description="Helical" evidence="1">
    <location>
        <begin position="7"/>
        <end position="22"/>
    </location>
</feature>
<reference evidence="2" key="1">
    <citation type="journal article" date="2015" name="Nature">
        <title>Complex archaea that bridge the gap between prokaryotes and eukaryotes.</title>
        <authorList>
            <person name="Spang A."/>
            <person name="Saw J.H."/>
            <person name="Jorgensen S.L."/>
            <person name="Zaremba-Niedzwiedzka K."/>
            <person name="Martijn J."/>
            <person name="Lind A.E."/>
            <person name="van Eijk R."/>
            <person name="Schleper C."/>
            <person name="Guy L."/>
            <person name="Ettema T.J."/>
        </authorList>
    </citation>
    <scope>NUCLEOTIDE SEQUENCE</scope>
</reference>
<evidence type="ECO:0000313" key="2">
    <source>
        <dbReference type="EMBL" id="KKM06837.1"/>
    </source>
</evidence>
<proteinExistence type="predicted"/>
<protein>
    <submittedName>
        <fullName evidence="2">Uncharacterized protein</fullName>
    </submittedName>
</protein>
<dbReference type="AlphaFoldDB" id="A0A0F9HUK5"/>
<sequence>MNKTQRFTIGSIIVIAAIYGLLRFVNLLFAYALIAIIICGSLWLIRQYRK</sequence>
<dbReference type="EMBL" id="LAZR01015906">
    <property type="protein sequence ID" value="KKM06837.1"/>
    <property type="molecule type" value="Genomic_DNA"/>
</dbReference>
<gene>
    <name evidence="2" type="ORF">LCGC14_1739970</name>
</gene>